<dbReference type="Proteomes" id="UP001164539">
    <property type="component" value="Chromosome 11"/>
</dbReference>
<organism evidence="1 2">
    <name type="scientific">Melia azedarach</name>
    <name type="common">Chinaberry tree</name>
    <dbReference type="NCBI Taxonomy" id="155640"/>
    <lineage>
        <taxon>Eukaryota</taxon>
        <taxon>Viridiplantae</taxon>
        <taxon>Streptophyta</taxon>
        <taxon>Embryophyta</taxon>
        <taxon>Tracheophyta</taxon>
        <taxon>Spermatophyta</taxon>
        <taxon>Magnoliopsida</taxon>
        <taxon>eudicotyledons</taxon>
        <taxon>Gunneridae</taxon>
        <taxon>Pentapetalae</taxon>
        <taxon>rosids</taxon>
        <taxon>malvids</taxon>
        <taxon>Sapindales</taxon>
        <taxon>Meliaceae</taxon>
        <taxon>Melia</taxon>
    </lineage>
</organism>
<gene>
    <name evidence="1" type="ORF">OWV82_019604</name>
</gene>
<comment type="caution">
    <text evidence="1">The sequence shown here is derived from an EMBL/GenBank/DDBJ whole genome shotgun (WGS) entry which is preliminary data.</text>
</comment>
<protein>
    <submittedName>
        <fullName evidence="1">F-box protein</fullName>
    </submittedName>
</protein>
<evidence type="ECO:0000313" key="2">
    <source>
        <dbReference type="Proteomes" id="UP001164539"/>
    </source>
</evidence>
<name>A0ACC1X426_MELAZ</name>
<evidence type="ECO:0000313" key="1">
    <source>
        <dbReference type="EMBL" id="KAJ4705873.1"/>
    </source>
</evidence>
<proteinExistence type="predicted"/>
<sequence length="391" mass="45521">MDIRKQEIPADIVHDIFIRLRAKSLMRFRSISKNWCNTIDSFPFANKHISTRVAADEEPELLPLSYFPGVATGNEHSFIYDGNVIKESDIPILEFSKDGNYVHNVAYGLLCFQNRNFLGRELFLCNPVRGEFLKLPQPLPATLGNELYYEVMAWYGIGFDSTTNSYKIIQVRSFPTCINGFPDWFLDRNFESQVYTLGTHSWRLISSSVSLSSQVRGVSANGDMHWLNWNNKIEQASITSFDFKKEEFMETPLPNFGYKQHYKKNLLINLKGFLAIVSFPSDQYIDIWVLKDYENKEWAREYRISTQVWAREQDNTCVIRSDLCFWENKNFSVGVCSNGLFLEAYSYSRIFVVDLITNRIWYMECPKSYRSFGRTLFSYTGSVLSLRNFGN</sequence>
<reference evidence="1 2" key="1">
    <citation type="journal article" date="2023" name="Science">
        <title>Complex scaffold remodeling in plant triterpene biosynthesis.</title>
        <authorList>
            <person name="De La Pena R."/>
            <person name="Hodgson H."/>
            <person name="Liu J.C."/>
            <person name="Stephenson M.J."/>
            <person name="Martin A.C."/>
            <person name="Owen C."/>
            <person name="Harkess A."/>
            <person name="Leebens-Mack J."/>
            <person name="Jimenez L.E."/>
            <person name="Osbourn A."/>
            <person name="Sattely E.S."/>
        </authorList>
    </citation>
    <scope>NUCLEOTIDE SEQUENCE [LARGE SCALE GENOMIC DNA]</scope>
    <source>
        <strain evidence="2">cv. JPN11</strain>
        <tissue evidence="1">Leaf</tissue>
    </source>
</reference>
<dbReference type="EMBL" id="CM051404">
    <property type="protein sequence ID" value="KAJ4705873.1"/>
    <property type="molecule type" value="Genomic_DNA"/>
</dbReference>
<accession>A0ACC1X426</accession>
<keyword evidence="2" id="KW-1185">Reference proteome</keyword>